<organism evidence="2 3">
    <name type="scientific">Campylobacter phage CP30A</name>
    <dbReference type="NCBI Taxonomy" id="1229752"/>
    <lineage>
        <taxon>Viruses</taxon>
        <taxon>Duplodnaviria</taxon>
        <taxon>Heunggongvirae</taxon>
        <taxon>Uroviricota</taxon>
        <taxon>Caudoviricetes</taxon>
        <taxon>Connertonviridae</taxon>
        <taxon>Fletchervirus</taxon>
        <taxon>Fletchervirus CP30A</taxon>
    </lineage>
</organism>
<feature type="domain" description="AAA+ ATPase" evidence="1">
    <location>
        <begin position="172"/>
        <end position="330"/>
    </location>
</feature>
<dbReference type="GO" id="GO:0005524">
    <property type="term" value="F:ATP binding"/>
    <property type="evidence" value="ECO:0007669"/>
    <property type="project" value="InterPro"/>
</dbReference>
<dbReference type="SUPFAM" id="SSF52540">
    <property type="entry name" value="P-loop containing nucleoside triphosphate hydrolases"/>
    <property type="match status" value="1"/>
</dbReference>
<dbReference type="Gene3D" id="3.40.50.300">
    <property type="entry name" value="P-loop containing nucleotide triphosphate hydrolases"/>
    <property type="match status" value="1"/>
</dbReference>
<protein>
    <recommendedName>
        <fullName evidence="1">AAA+ ATPase domain-containing protein</fullName>
    </recommendedName>
</protein>
<dbReference type="Proteomes" id="UP000004058">
    <property type="component" value="Segment"/>
</dbReference>
<dbReference type="Pfam" id="PF00004">
    <property type="entry name" value="AAA"/>
    <property type="match status" value="1"/>
</dbReference>
<accession>J9RWR3</accession>
<evidence type="ECO:0000259" key="1">
    <source>
        <dbReference type="SMART" id="SM00382"/>
    </source>
</evidence>
<proteinExistence type="predicted"/>
<dbReference type="EMBL" id="JX569801">
    <property type="protein sequence ID" value="AFR52332.1"/>
    <property type="molecule type" value="Genomic_DNA"/>
</dbReference>
<evidence type="ECO:0000313" key="2">
    <source>
        <dbReference type="EMBL" id="AFR52332.1"/>
    </source>
</evidence>
<dbReference type="SMART" id="SM00382">
    <property type="entry name" value="AAA"/>
    <property type="match status" value="1"/>
</dbReference>
<reference evidence="3" key="1">
    <citation type="submission" date="2012-08" db="EMBL/GenBank/DDBJ databases">
        <title>Recombination and diversity amongst Campylobacter bacteriophage in chickens.</title>
        <authorList>
            <person name="Connerton I.F."/>
            <person name="Siringan P."/>
            <person name="Cummings N.J."/>
        </authorList>
    </citation>
    <scope>NUCLEOTIDE SEQUENCE [LARGE SCALE GENOMIC DNA]</scope>
</reference>
<evidence type="ECO:0000313" key="3">
    <source>
        <dbReference type="Proteomes" id="UP000004058"/>
    </source>
</evidence>
<name>J9RWR3_9CAUD</name>
<keyword evidence="3" id="KW-1185">Reference proteome</keyword>
<dbReference type="GO" id="GO:0016887">
    <property type="term" value="F:ATP hydrolysis activity"/>
    <property type="evidence" value="ECO:0007669"/>
    <property type="project" value="InterPro"/>
</dbReference>
<dbReference type="InterPro" id="IPR003959">
    <property type="entry name" value="ATPase_AAA_core"/>
</dbReference>
<dbReference type="InterPro" id="IPR027417">
    <property type="entry name" value="P-loop_NTPase"/>
</dbReference>
<dbReference type="GeneID" id="13829225"/>
<reference evidence="2 3" key="2">
    <citation type="journal article" date="2015" name="Res. Microbiol.">
        <title>Host adaption to the bacteriophage carrier state of Campylobacter jejuni.</title>
        <authorList>
            <person name="Brathwaite K.J."/>
            <person name="Siringan P."/>
            <person name="Connerton P.L."/>
            <person name="Connerton I.F."/>
        </authorList>
    </citation>
    <scope>NUCLEOTIDE SEQUENCE [LARGE SCALE GENOMIC DNA]</scope>
</reference>
<sequence>MSIKHIVSDNSFGTPSKPGFALKSKFICDNYSEQLENIKIPVDKLDELLNEIKTFLKTSYYEWDGIEGDKNIFVFRLSNIYIEITYRIGKSVQLDMYSNSIDFLKGFYNNILKKYITGTDELLIKIKSFYEEKGELVYVDSSKTKDNYKNIDYDYYPFLDLNEMFIQFLFTNSNILILYGQPGTGKTKLAECYLKFLLNLDYKKYKHLELEEKVFDKSDDDRNCINVAVVKNESLLAGDAFWNELLANRYNLVLFDDLDYLLPRSDIQNGIDAQRNQFMSHFLSFTEGINNDITCKTKFIITTNRNINEIDPALLRAGRTFDILNLRTLTKKEALKIWENNGLPKKSFNKLINDNILQCNLSNIIEGEKYNIACKNNFKNYLKENDISHMKNINNKKIGLI</sequence>
<dbReference type="InterPro" id="IPR003593">
    <property type="entry name" value="AAA+_ATPase"/>
</dbReference>
<dbReference type="RefSeq" id="YP_006908082.1">
    <property type="nucleotide sequence ID" value="NC_018861.1"/>
</dbReference>
<dbReference type="KEGG" id="vg:13829225"/>